<dbReference type="Proteomes" id="UP000183376">
    <property type="component" value="Chromosome I"/>
</dbReference>
<sequence length="280" mass="30544">MTDVQPSPTAEDEKPETTEQPKKKTSFWRELPILVVTALVLALLIQTFIARVYVIPSQSMETTLHGCAGCTNDRVLVDKVVHRFSGIEAGEVVVFRGPDSWTSNHLSEPDSGWAWLRELGSLFGLPAADERDFVKRVIALPGQKVECCTPDNKVLVDGKPLTEPYVHYQEGFGDKQIAFGPVVVPPGHLWMMGDNRNNSRDSRAAGQGPVPIENVIGKVRAIVLPPSRWQGIDHPNPQAVALGAPAWQAGIPLGLGLAGAWPALWAVRRTSNALRSRIVS</sequence>
<evidence type="ECO:0000256" key="1">
    <source>
        <dbReference type="ARBA" id="ARBA00000677"/>
    </source>
</evidence>
<evidence type="ECO:0000256" key="5">
    <source>
        <dbReference type="ARBA" id="ARBA00022801"/>
    </source>
</evidence>
<organism evidence="10 11">
    <name type="scientific">Allokutzneria albata</name>
    <name type="common">Kibdelosporangium albatum</name>
    <dbReference type="NCBI Taxonomy" id="211114"/>
    <lineage>
        <taxon>Bacteria</taxon>
        <taxon>Bacillati</taxon>
        <taxon>Actinomycetota</taxon>
        <taxon>Actinomycetes</taxon>
        <taxon>Pseudonocardiales</taxon>
        <taxon>Pseudonocardiaceae</taxon>
        <taxon>Allokutzneria</taxon>
    </lineage>
</organism>
<evidence type="ECO:0000313" key="10">
    <source>
        <dbReference type="EMBL" id="SDM63040.1"/>
    </source>
</evidence>
<evidence type="ECO:0000256" key="7">
    <source>
        <dbReference type="RuleBase" id="RU362042"/>
    </source>
</evidence>
<comment type="similarity">
    <text evidence="3 7">Belongs to the peptidase S26 family.</text>
</comment>
<comment type="subcellular location">
    <subcellularLocation>
        <location evidence="2">Cell membrane</location>
        <topology evidence="2">Single-pass type II membrane protein</topology>
    </subcellularLocation>
    <subcellularLocation>
        <location evidence="7">Membrane</location>
        <topology evidence="7">Single-pass type II membrane protein</topology>
    </subcellularLocation>
</comment>
<dbReference type="NCBIfam" id="TIGR02227">
    <property type="entry name" value="sigpep_I_bact"/>
    <property type="match status" value="1"/>
</dbReference>
<dbReference type="PANTHER" id="PTHR43390">
    <property type="entry name" value="SIGNAL PEPTIDASE I"/>
    <property type="match status" value="1"/>
</dbReference>
<dbReference type="PANTHER" id="PTHR43390:SF1">
    <property type="entry name" value="CHLOROPLAST PROCESSING PEPTIDASE"/>
    <property type="match status" value="1"/>
</dbReference>
<proteinExistence type="inferred from homology"/>
<dbReference type="InterPro" id="IPR000223">
    <property type="entry name" value="Pept_S26A_signal_pept_1"/>
</dbReference>
<dbReference type="GO" id="GO:0009003">
    <property type="term" value="F:signal peptidase activity"/>
    <property type="evidence" value="ECO:0007669"/>
    <property type="project" value="UniProtKB-EC"/>
</dbReference>
<dbReference type="EMBL" id="LT629701">
    <property type="protein sequence ID" value="SDM63040.1"/>
    <property type="molecule type" value="Genomic_DNA"/>
</dbReference>
<feature type="transmembrane region" description="Helical" evidence="7">
    <location>
        <begin position="31"/>
        <end position="54"/>
    </location>
</feature>
<feature type="active site" evidence="6">
    <location>
        <position position="59"/>
    </location>
</feature>
<keyword evidence="5 7" id="KW-0378">Hydrolase</keyword>
<dbReference type="PRINTS" id="PR00727">
    <property type="entry name" value="LEADERPTASE"/>
</dbReference>
<accession>A0A1G9UT24</accession>
<keyword evidence="11" id="KW-1185">Reference proteome</keyword>
<dbReference type="EC" id="3.4.21.89" evidence="4 7"/>
<dbReference type="GO" id="GO:0005886">
    <property type="term" value="C:plasma membrane"/>
    <property type="evidence" value="ECO:0007669"/>
    <property type="project" value="UniProtKB-SubCell"/>
</dbReference>
<reference evidence="10 11" key="1">
    <citation type="submission" date="2016-10" db="EMBL/GenBank/DDBJ databases">
        <authorList>
            <person name="de Groot N.N."/>
        </authorList>
    </citation>
    <scope>NUCLEOTIDE SEQUENCE [LARGE SCALE GENOMIC DNA]</scope>
    <source>
        <strain evidence="10 11">DSM 44149</strain>
    </source>
</reference>
<feature type="compositionally biased region" description="Basic and acidic residues" evidence="8">
    <location>
        <begin position="11"/>
        <end position="22"/>
    </location>
</feature>
<dbReference type="GO" id="GO:0006465">
    <property type="term" value="P:signal peptide processing"/>
    <property type="evidence" value="ECO:0007669"/>
    <property type="project" value="InterPro"/>
</dbReference>
<dbReference type="InterPro" id="IPR036286">
    <property type="entry name" value="LexA/Signal_pep-like_sf"/>
</dbReference>
<keyword evidence="7" id="KW-0472">Membrane</keyword>
<dbReference type="Gene3D" id="2.10.109.10">
    <property type="entry name" value="Umud Fragment, subunit A"/>
    <property type="match status" value="1"/>
</dbReference>
<dbReference type="CDD" id="cd06530">
    <property type="entry name" value="S26_SPase_I"/>
    <property type="match status" value="1"/>
</dbReference>
<dbReference type="InterPro" id="IPR019533">
    <property type="entry name" value="Peptidase_S26"/>
</dbReference>
<name>A0A1G9UT24_ALLAB</name>
<dbReference type="eggNOG" id="COG0681">
    <property type="taxonomic scope" value="Bacteria"/>
</dbReference>
<dbReference type="Pfam" id="PF10502">
    <property type="entry name" value="Peptidase_S26"/>
    <property type="match status" value="1"/>
</dbReference>
<feature type="active site" evidence="6">
    <location>
        <position position="135"/>
    </location>
</feature>
<feature type="region of interest" description="Disordered" evidence="8">
    <location>
        <begin position="1"/>
        <end position="23"/>
    </location>
</feature>
<dbReference type="STRING" id="211114.SAMN04489726_2604"/>
<keyword evidence="7" id="KW-1133">Transmembrane helix</keyword>
<comment type="catalytic activity">
    <reaction evidence="1 7">
        <text>Cleavage of hydrophobic, N-terminal signal or leader sequences from secreted and periplasmic proteins.</text>
        <dbReference type="EC" id="3.4.21.89"/>
    </reaction>
</comment>
<keyword evidence="7" id="KW-0645">Protease</keyword>
<dbReference type="SUPFAM" id="SSF51306">
    <property type="entry name" value="LexA/Signal peptidase"/>
    <property type="match status" value="1"/>
</dbReference>
<feature type="domain" description="Peptidase S26" evidence="9">
    <location>
        <begin position="30"/>
        <end position="223"/>
    </location>
</feature>
<dbReference type="AlphaFoldDB" id="A0A1G9UT24"/>
<dbReference type="RefSeq" id="WP_030432557.1">
    <property type="nucleotide sequence ID" value="NZ_JOEF01000028.1"/>
</dbReference>
<evidence type="ECO:0000256" key="2">
    <source>
        <dbReference type="ARBA" id="ARBA00004401"/>
    </source>
</evidence>
<gene>
    <name evidence="10" type="ORF">SAMN04489726_2604</name>
</gene>
<dbReference type="InterPro" id="IPR019758">
    <property type="entry name" value="Pept_S26A_signal_pept_1_CS"/>
</dbReference>
<protein>
    <recommendedName>
        <fullName evidence="4 7">Signal peptidase I</fullName>
        <ecNumber evidence="4 7">3.4.21.89</ecNumber>
    </recommendedName>
</protein>
<evidence type="ECO:0000256" key="8">
    <source>
        <dbReference type="SAM" id="MobiDB-lite"/>
    </source>
</evidence>
<evidence type="ECO:0000256" key="3">
    <source>
        <dbReference type="ARBA" id="ARBA00009370"/>
    </source>
</evidence>
<evidence type="ECO:0000256" key="6">
    <source>
        <dbReference type="PIRSR" id="PIRSR600223-1"/>
    </source>
</evidence>
<evidence type="ECO:0000259" key="9">
    <source>
        <dbReference type="Pfam" id="PF10502"/>
    </source>
</evidence>
<evidence type="ECO:0000256" key="4">
    <source>
        <dbReference type="ARBA" id="ARBA00013208"/>
    </source>
</evidence>
<dbReference type="GO" id="GO:0004252">
    <property type="term" value="F:serine-type endopeptidase activity"/>
    <property type="evidence" value="ECO:0007669"/>
    <property type="project" value="InterPro"/>
</dbReference>
<dbReference type="PROSITE" id="PS00761">
    <property type="entry name" value="SPASE_I_3"/>
    <property type="match status" value="1"/>
</dbReference>
<keyword evidence="7" id="KW-0812">Transmembrane</keyword>
<evidence type="ECO:0000313" key="11">
    <source>
        <dbReference type="Proteomes" id="UP000183376"/>
    </source>
</evidence>